<dbReference type="AlphaFoldDB" id="A0A9N8ZQ80"/>
<comment type="caution">
    <text evidence="2">The sequence shown here is derived from an EMBL/GenBank/DDBJ whole genome shotgun (WGS) entry which is preliminary data.</text>
</comment>
<dbReference type="OrthoDB" id="73465at2759"/>
<name>A0A9N8ZQ80_9GLOM</name>
<feature type="non-terminal residue" evidence="2">
    <location>
        <position position="420"/>
    </location>
</feature>
<gene>
    <name evidence="2" type="ORF">DEBURN_LOCUS4799</name>
</gene>
<keyword evidence="1" id="KW-0732">Signal</keyword>
<reference evidence="2" key="1">
    <citation type="submission" date="2021-06" db="EMBL/GenBank/DDBJ databases">
        <authorList>
            <person name="Kallberg Y."/>
            <person name="Tangrot J."/>
            <person name="Rosling A."/>
        </authorList>
    </citation>
    <scope>NUCLEOTIDE SEQUENCE</scope>
    <source>
        <strain evidence="2">AZ414A</strain>
    </source>
</reference>
<dbReference type="EMBL" id="CAJVPK010000389">
    <property type="protein sequence ID" value="CAG8503478.1"/>
    <property type="molecule type" value="Genomic_DNA"/>
</dbReference>
<dbReference type="Proteomes" id="UP000789706">
    <property type="component" value="Unassembled WGS sequence"/>
</dbReference>
<organism evidence="2 3">
    <name type="scientific">Diversispora eburnea</name>
    <dbReference type="NCBI Taxonomy" id="1213867"/>
    <lineage>
        <taxon>Eukaryota</taxon>
        <taxon>Fungi</taxon>
        <taxon>Fungi incertae sedis</taxon>
        <taxon>Mucoromycota</taxon>
        <taxon>Glomeromycotina</taxon>
        <taxon>Glomeromycetes</taxon>
        <taxon>Diversisporales</taxon>
        <taxon>Diversisporaceae</taxon>
        <taxon>Diversispora</taxon>
    </lineage>
</organism>
<protein>
    <submittedName>
        <fullName evidence="2">7613_t:CDS:1</fullName>
    </submittedName>
</protein>
<evidence type="ECO:0000256" key="1">
    <source>
        <dbReference type="SAM" id="SignalP"/>
    </source>
</evidence>
<evidence type="ECO:0000313" key="2">
    <source>
        <dbReference type="EMBL" id="CAG8503478.1"/>
    </source>
</evidence>
<evidence type="ECO:0000313" key="3">
    <source>
        <dbReference type="Proteomes" id="UP000789706"/>
    </source>
</evidence>
<sequence>MKLSIFSIVLLLSFIKFVSSKCFDFDSYSNFEVTECGELKEFIKTPVVDRTIKIEINTDKSKPGMCNTGGKVNMFEIDFTCDKNTSNKTCEKARNAFETAGMIISSAIKLKKKIHVNATFTKFCGVFLNCSGGSSPIGYGIPARFIQLKDEDSVIRLYPQALVKQFDSLNHPEYNKYDITALFNSESTAYWFSGDPNPPTYNQIDFTLVILHEFIHGLGLITLWVDYFNPTPEGLVPFPSFLKNPNGFTDYNGTITFTGFEESVFDKYLVFTDNDNNKDPEKYLTSIREKINSFAGGPEANTKFDNSSSFITSFVNSSNYNYAKDLLTKATIPRSIGFLPHNAKNNNDIIIVETSLKPLITGSSLSHLDNDTYVDTPDFLMRYRAPRGISLETLYLANGGDKDNKCAIGPKTIEILETLG</sequence>
<accession>A0A9N8ZQ80</accession>
<keyword evidence="3" id="KW-1185">Reference proteome</keyword>
<feature type="signal peptide" evidence="1">
    <location>
        <begin position="1"/>
        <end position="20"/>
    </location>
</feature>
<proteinExistence type="predicted"/>
<feature type="chain" id="PRO_5040118032" evidence="1">
    <location>
        <begin position="21"/>
        <end position="420"/>
    </location>
</feature>